<dbReference type="AlphaFoldDB" id="A0A4Q7PA54"/>
<proteinExistence type="predicted"/>
<gene>
    <name evidence="3" type="ORF">BC751_2743</name>
</gene>
<sequence length="184" mass="20707">MKTIKFSIQFYGYWHVGSGLSEGTKADSLVLKDRNNLPYIPGKTIKGLFRHAAEELAALSETYLDKDMVQKAFGSFGYAESSGSKLFFSDAQLSSFHAKEILSQDLSESLYEVISSTKIDELGVAEDKSLRQMEVTIPLTLYGVITDFENRYYELLIKSAPMIKYLGLNRNRGLGRCEIKVFES</sequence>
<dbReference type="Pfam" id="PF03787">
    <property type="entry name" value="RAMPs"/>
    <property type="match status" value="1"/>
</dbReference>
<keyword evidence="4" id="KW-1185">Reference proteome</keyword>
<evidence type="ECO:0000313" key="4">
    <source>
        <dbReference type="Proteomes" id="UP000292209"/>
    </source>
</evidence>
<evidence type="ECO:0000256" key="1">
    <source>
        <dbReference type="ARBA" id="ARBA00023118"/>
    </source>
</evidence>
<dbReference type="InterPro" id="IPR052216">
    <property type="entry name" value="CRISPR_Csm3_endoribonuclease"/>
</dbReference>
<evidence type="ECO:0000313" key="3">
    <source>
        <dbReference type="EMBL" id="RZS97146.1"/>
    </source>
</evidence>
<dbReference type="EMBL" id="SGXG01000001">
    <property type="protein sequence ID" value="RZS97146.1"/>
    <property type="molecule type" value="Genomic_DNA"/>
</dbReference>
<dbReference type="CDD" id="cd09726">
    <property type="entry name" value="RAMP_I_III"/>
    <property type="match status" value="1"/>
</dbReference>
<comment type="caution">
    <text evidence="3">The sequence shown here is derived from an EMBL/GenBank/DDBJ whole genome shotgun (WGS) entry which is preliminary data.</text>
</comment>
<dbReference type="OrthoDB" id="163151at2"/>
<reference evidence="3 4" key="1">
    <citation type="submission" date="2019-02" db="EMBL/GenBank/DDBJ databases">
        <title>Genomic Encyclopedia of Archaeal and Bacterial Type Strains, Phase II (KMG-II): from individual species to whole genera.</title>
        <authorList>
            <person name="Goeker M."/>
        </authorList>
    </citation>
    <scope>NUCLEOTIDE SEQUENCE [LARGE SCALE GENOMIC DNA]</scope>
    <source>
        <strain evidence="3 4">DSM 21411</strain>
    </source>
</reference>
<protein>
    <submittedName>
        <fullName evidence="3">CRISPR/Cas system CSM-associated protein Csm3 (Group 7 of RAMP superfamily)</fullName>
    </submittedName>
</protein>
<dbReference type="PANTHER" id="PTHR35579:SF3">
    <property type="entry name" value="CRISPR SYSTEM CMS ENDORIBONUCLEASE CSM3"/>
    <property type="match status" value="1"/>
</dbReference>
<dbReference type="RefSeq" id="WP_130275961.1">
    <property type="nucleotide sequence ID" value="NZ_SGXG01000001.1"/>
</dbReference>
<keyword evidence="1" id="KW-0051">Antiviral defense</keyword>
<name>A0A4Q7PA54_9BACT</name>
<organism evidence="3 4">
    <name type="scientific">Cecembia calidifontis</name>
    <dbReference type="NCBI Taxonomy" id="1187080"/>
    <lineage>
        <taxon>Bacteria</taxon>
        <taxon>Pseudomonadati</taxon>
        <taxon>Bacteroidota</taxon>
        <taxon>Cytophagia</taxon>
        <taxon>Cytophagales</taxon>
        <taxon>Cyclobacteriaceae</taxon>
        <taxon>Cecembia</taxon>
    </lineage>
</organism>
<dbReference type="GO" id="GO:0051607">
    <property type="term" value="P:defense response to virus"/>
    <property type="evidence" value="ECO:0007669"/>
    <property type="project" value="UniProtKB-KW"/>
</dbReference>
<dbReference type="InterPro" id="IPR005537">
    <property type="entry name" value="RAMP_III_fam"/>
</dbReference>
<accession>A0A4Q7PA54</accession>
<evidence type="ECO:0000259" key="2">
    <source>
        <dbReference type="Pfam" id="PF03787"/>
    </source>
</evidence>
<dbReference type="Proteomes" id="UP000292209">
    <property type="component" value="Unassembled WGS sequence"/>
</dbReference>
<dbReference type="PANTHER" id="PTHR35579">
    <property type="entry name" value="CRISPR SYSTEM CMS ENDORIBONUCLEASE CSM3"/>
    <property type="match status" value="1"/>
</dbReference>
<feature type="domain" description="CRISPR type III-associated protein" evidence="2">
    <location>
        <begin position="14"/>
        <end position="178"/>
    </location>
</feature>